<comment type="subunit">
    <text evidence="5">The basic unit is a heterodimer which dimerizes to form tetramers. The heterotetramers trimerize; 6 large subunits form a core ring with 6 small subunits projecting outwards.</text>
</comment>
<comment type="caution">
    <text evidence="7">The sequence shown here is derived from an EMBL/GenBank/DDBJ whole genome shotgun (WGS) entry which is preliminary data.</text>
</comment>
<evidence type="ECO:0000313" key="8">
    <source>
        <dbReference type="Proteomes" id="UP001254257"/>
    </source>
</evidence>
<dbReference type="EC" id="4.3.1.7" evidence="5"/>
<feature type="region of interest" description="Disordered" evidence="6">
    <location>
        <begin position="257"/>
        <end position="288"/>
    </location>
</feature>
<comment type="pathway">
    <text evidence="5">Amine and polyamine degradation; ethanolamine degradation.</text>
</comment>
<dbReference type="HAMAP" id="MF_00601">
    <property type="entry name" value="EutC"/>
    <property type="match status" value="1"/>
</dbReference>
<keyword evidence="8" id="KW-1185">Reference proteome</keyword>
<evidence type="ECO:0000256" key="2">
    <source>
        <dbReference type="ARBA" id="ARBA00023239"/>
    </source>
</evidence>
<comment type="similarity">
    <text evidence="5">Belongs to the EutC family.</text>
</comment>
<evidence type="ECO:0000256" key="6">
    <source>
        <dbReference type="SAM" id="MobiDB-lite"/>
    </source>
</evidence>
<evidence type="ECO:0000256" key="3">
    <source>
        <dbReference type="ARBA" id="ARBA00023285"/>
    </source>
</evidence>
<comment type="function">
    <text evidence="5">Catalyzes the deamination of various vicinal amino-alcohols to oxo compounds. Allows this organism to utilize ethanolamine as the sole source of nitrogen and carbon in the presence of external vitamin B12.</text>
</comment>
<reference evidence="7 8" key="1">
    <citation type="submission" date="2023-09" db="EMBL/GenBank/DDBJ databases">
        <title>Whole genome shotgun sequencing (WGS) of Bosea sp. ZW T0_25, isolated from stored onions (Allium cepa).</title>
        <authorList>
            <person name="Stoll D.A."/>
            <person name="Huch M."/>
        </authorList>
    </citation>
    <scope>NUCLEOTIDE SEQUENCE [LARGE SCALE GENOMIC DNA]</scope>
    <source>
        <strain evidence="7 8">ZW T0_25</strain>
    </source>
</reference>
<evidence type="ECO:0000256" key="5">
    <source>
        <dbReference type="HAMAP-Rule" id="MF_00601"/>
    </source>
</evidence>
<dbReference type="InterPro" id="IPR009246">
    <property type="entry name" value="EutC"/>
</dbReference>
<name>A0ABU3SFJ8_9HYPH</name>
<feature type="binding site" evidence="5">
    <location>
        <position position="178"/>
    </location>
    <ligand>
        <name>adenosylcob(III)alamin</name>
        <dbReference type="ChEBI" id="CHEBI:18408"/>
    </ligand>
</feature>
<feature type="binding site" evidence="5">
    <location>
        <position position="157"/>
    </location>
    <ligand>
        <name>adenosylcob(III)alamin</name>
        <dbReference type="ChEBI" id="CHEBI:18408"/>
    </ligand>
</feature>
<keyword evidence="3 5" id="KW-0170">Cobalt</keyword>
<protein>
    <recommendedName>
        <fullName evidence="5">Ethanolamine ammonia-lyase small subunit</fullName>
        <shortName evidence="5">EAL small subunit</shortName>
        <ecNumber evidence="5">4.3.1.7</ecNumber>
    </recommendedName>
</protein>
<evidence type="ECO:0000313" key="7">
    <source>
        <dbReference type="EMBL" id="MDU0343519.1"/>
    </source>
</evidence>
<feature type="binding site" evidence="5">
    <location>
        <position position="207"/>
    </location>
    <ligand>
        <name>adenosylcob(III)alamin</name>
        <dbReference type="ChEBI" id="CHEBI:18408"/>
    </ligand>
</feature>
<gene>
    <name evidence="5 7" type="primary">eutC</name>
    <name evidence="7" type="ORF">RKE40_26835</name>
</gene>
<dbReference type="PIRSF" id="PIRSF018982">
    <property type="entry name" value="EutC"/>
    <property type="match status" value="1"/>
</dbReference>
<keyword evidence="4 5" id="KW-1283">Bacterial microcompartment</keyword>
<dbReference type="Proteomes" id="UP001254257">
    <property type="component" value="Unassembled WGS sequence"/>
</dbReference>
<keyword evidence="1 5" id="KW-0846">Cobalamin</keyword>
<dbReference type="Gene3D" id="1.10.30.40">
    <property type="entry name" value="Ethanolamine ammonia-lyase light chain (EutC), N-terminal domain"/>
    <property type="match status" value="1"/>
</dbReference>
<dbReference type="InterPro" id="IPR042255">
    <property type="entry name" value="EutC_N"/>
</dbReference>
<keyword evidence="2 5" id="KW-0456">Lyase</keyword>
<dbReference type="InterPro" id="IPR042251">
    <property type="entry name" value="EutC_C"/>
</dbReference>
<evidence type="ECO:0000256" key="4">
    <source>
        <dbReference type="ARBA" id="ARBA00024446"/>
    </source>
</evidence>
<dbReference type="PANTHER" id="PTHR39330">
    <property type="entry name" value="ETHANOLAMINE AMMONIA-LYASE LIGHT CHAIN"/>
    <property type="match status" value="1"/>
</dbReference>
<sequence length="288" mass="30308">MSEELKPGIRQLADLATLTPARVALGRFGASLPTREVLRFGMAHAQARDAVHAPFHADDVARRLALLGPEVIQVDSAAGSREEYLRRPDLGRRLSPGSREALTAKRGDFDLAIVVADGLSSTAIHQNVVPFVAALLPLLARQGLRLAPLVVGREARVALGDEIGAALGARAVAMLIGERPGLSSPDSLGAYLTFAPQPGLTDANRNCISNIRPGGLAYEYAAFKLFWLIAEAFRRSLTGIGLKDESDLALATSAAGKNAISGDPSLSGAVASREPRRTSDAFTGEGDL</sequence>
<dbReference type="GO" id="GO:0008851">
    <property type="term" value="F:ethanolamine ammonia-lyase activity"/>
    <property type="evidence" value="ECO:0007669"/>
    <property type="project" value="UniProtKB-EC"/>
</dbReference>
<comment type="catalytic activity">
    <reaction evidence="5">
        <text>ethanolamine = acetaldehyde + NH4(+)</text>
        <dbReference type="Rhea" id="RHEA:15313"/>
        <dbReference type="ChEBI" id="CHEBI:15343"/>
        <dbReference type="ChEBI" id="CHEBI:28938"/>
        <dbReference type="ChEBI" id="CHEBI:57603"/>
        <dbReference type="EC" id="4.3.1.7"/>
    </reaction>
</comment>
<dbReference type="NCBIfam" id="NF003971">
    <property type="entry name" value="PRK05465.1"/>
    <property type="match status" value="1"/>
</dbReference>
<dbReference type="RefSeq" id="WP_316021230.1">
    <property type="nucleotide sequence ID" value="NZ_JAWDID010000072.1"/>
</dbReference>
<dbReference type="Gene3D" id="3.40.50.11240">
    <property type="entry name" value="Ethanolamine ammonia-lyase light chain (EutC)"/>
    <property type="match status" value="1"/>
</dbReference>
<comment type="subcellular location">
    <subcellularLocation>
        <location evidence="5">Bacterial microcompartment</location>
    </subcellularLocation>
</comment>
<accession>A0ABU3SFJ8</accession>
<dbReference type="EMBL" id="JAWDID010000072">
    <property type="protein sequence ID" value="MDU0343519.1"/>
    <property type="molecule type" value="Genomic_DNA"/>
</dbReference>
<dbReference type="PANTHER" id="PTHR39330:SF1">
    <property type="entry name" value="ETHANOLAMINE AMMONIA-LYASE SMALL SUBUNIT"/>
    <property type="match status" value="1"/>
</dbReference>
<proteinExistence type="inferred from homology"/>
<dbReference type="Pfam" id="PF05985">
    <property type="entry name" value="EutC"/>
    <property type="match status" value="1"/>
</dbReference>
<organism evidence="7 8">
    <name type="scientific">Bosea rubneri</name>
    <dbReference type="NCBI Taxonomy" id="3075434"/>
    <lineage>
        <taxon>Bacteria</taxon>
        <taxon>Pseudomonadati</taxon>
        <taxon>Pseudomonadota</taxon>
        <taxon>Alphaproteobacteria</taxon>
        <taxon>Hyphomicrobiales</taxon>
        <taxon>Boseaceae</taxon>
        <taxon>Bosea</taxon>
    </lineage>
</organism>
<evidence type="ECO:0000256" key="1">
    <source>
        <dbReference type="ARBA" id="ARBA00022628"/>
    </source>
</evidence>
<comment type="cofactor">
    <cofactor evidence="5">
        <name>adenosylcob(III)alamin</name>
        <dbReference type="ChEBI" id="CHEBI:18408"/>
    </cofactor>
    <text evidence="5">Binds between the large and small subunits.</text>
</comment>